<dbReference type="GO" id="GO:0016020">
    <property type="term" value="C:membrane"/>
    <property type="evidence" value="ECO:0007669"/>
    <property type="project" value="InterPro"/>
</dbReference>
<evidence type="ECO:0000256" key="7">
    <source>
        <dbReference type="ARBA" id="ARBA00023012"/>
    </source>
</evidence>
<accession>A0A916YMT5</accession>
<keyword evidence="4" id="KW-0547">Nucleotide-binding</keyword>
<dbReference type="EMBL" id="BMHP01000001">
    <property type="protein sequence ID" value="GGD52899.1"/>
    <property type="molecule type" value="Genomic_DNA"/>
</dbReference>
<evidence type="ECO:0000256" key="1">
    <source>
        <dbReference type="ARBA" id="ARBA00000085"/>
    </source>
</evidence>
<keyword evidence="10" id="KW-1185">Reference proteome</keyword>
<comment type="catalytic activity">
    <reaction evidence="1">
        <text>ATP + protein L-histidine = ADP + protein N-phospho-L-histidine.</text>
        <dbReference type="EC" id="2.7.13.3"/>
    </reaction>
</comment>
<dbReference type="InterPro" id="IPR050482">
    <property type="entry name" value="Sensor_HK_TwoCompSys"/>
</dbReference>
<name>A0A916YMT5_9BACL</name>
<dbReference type="SUPFAM" id="SSF55781">
    <property type="entry name" value="GAF domain-like"/>
    <property type="match status" value="2"/>
</dbReference>
<reference evidence="9" key="1">
    <citation type="journal article" date="2014" name="Int. J. Syst. Evol. Microbiol.">
        <title>Complete genome sequence of Corynebacterium casei LMG S-19264T (=DSM 44701T), isolated from a smear-ripened cheese.</title>
        <authorList>
            <consortium name="US DOE Joint Genome Institute (JGI-PGF)"/>
            <person name="Walter F."/>
            <person name="Albersmeier A."/>
            <person name="Kalinowski J."/>
            <person name="Ruckert C."/>
        </authorList>
    </citation>
    <scope>NUCLEOTIDE SEQUENCE</scope>
    <source>
        <strain evidence="9">CGMCC 1.15178</strain>
    </source>
</reference>
<proteinExistence type="predicted"/>
<dbReference type="AlphaFoldDB" id="A0A916YMT5"/>
<evidence type="ECO:0000256" key="4">
    <source>
        <dbReference type="ARBA" id="ARBA00022741"/>
    </source>
</evidence>
<dbReference type="InterPro" id="IPR005467">
    <property type="entry name" value="His_kinase_dom"/>
</dbReference>
<dbReference type="PANTHER" id="PTHR24421:SF40">
    <property type="entry name" value="SENSOR HISTIDINE KINASE YHCY"/>
    <property type="match status" value="1"/>
</dbReference>
<dbReference type="GO" id="GO:0000155">
    <property type="term" value="F:phosphorelay sensor kinase activity"/>
    <property type="evidence" value="ECO:0007669"/>
    <property type="project" value="InterPro"/>
</dbReference>
<evidence type="ECO:0000256" key="5">
    <source>
        <dbReference type="ARBA" id="ARBA00022777"/>
    </source>
</evidence>
<dbReference type="EC" id="2.7.13.3" evidence="2"/>
<evidence type="ECO:0000256" key="6">
    <source>
        <dbReference type="ARBA" id="ARBA00022840"/>
    </source>
</evidence>
<evidence type="ECO:0000259" key="8">
    <source>
        <dbReference type="PROSITE" id="PS50109"/>
    </source>
</evidence>
<dbReference type="Pfam" id="PF01590">
    <property type="entry name" value="GAF"/>
    <property type="match status" value="1"/>
</dbReference>
<reference evidence="9" key="2">
    <citation type="submission" date="2020-09" db="EMBL/GenBank/DDBJ databases">
        <authorList>
            <person name="Sun Q."/>
            <person name="Zhou Y."/>
        </authorList>
    </citation>
    <scope>NUCLEOTIDE SEQUENCE</scope>
    <source>
        <strain evidence="9">CGMCC 1.15178</strain>
    </source>
</reference>
<organism evidence="9 10">
    <name type="scientific">Paenibacillus nasutitermitis</name>
    <dbReference type="NCBI Taxonomy" id="1652958"/>
    <lineage>
        <taxon>Bacteria</taxon>
        <taxon>Bacillati</taxon>
        <taxon>Bacillota</taxon>
        <taxon>Bacilli</taxon>
        <taxon>Bacillales</taxon>
        <taxon>Paenibacillaceae</taxon>
        <taxon>Paenibacillus</taxon>
    </lineage>
</organism>
<evidence type="ECO:0000313" key="9">
    <source>
        <dbReference type="EMBL" id="GGD52899.1"/>
    </source>
</evidence>
<dbReference type="Gene3D" id="3.30.565.10">
    <property type="entry name" value="Histidine kinase-like ATPase, C-terminal domain"/>
    <property type="match status" value="1"/>
</dbReference>
<dbReference type="SMART" id="SM00065">
    <property type="entry name" value="GAF"/>
    <property type="match status" value="2"/>
</dbReference>
<dbReference type="InterPro" id="IPR036890">
    <property type="entry name" value="HATPase_C_sf"/>
</dbReference>
<dbReference type="InterPro" id="IPR003018">
    <property type="entry name" value="GAF"/>
</dbReference>
<dbReference type="Pfam" id="PF13185">
    <property type="entry name" value="GAF_2"/>
    <property type="match status" value="1"/>
</dbReference>
<evidence type="ECO:0000256" key="2">
    <source>
        <dbReference type="ARBA" id="ARBA00012438"/>
    </source>
</evidence>
<dbReference type="CDD" id="cd16917">
    <property type="entry name" value="HATPase_UhpB-NarQ-NarX-like"/>
    <property type="match status" value="1"/>
</dbReference>
<sequence length="578" mass="65745">MKQASIDRSTLSKVGGVKRMYEDKTLQYKDLLILKTIAETLNQNHDMKPMLQTTLEKLLELTGLKTGWIFLADEEPIYHHVADHNLPPVLAQDDKEPMRGEVCFCLKLYWKGLLSQAVNIIECERLHDSNTNSQCDTNNLTHHATVPLTICGERFGVLNVGSPGKEHFSDEELALLEGVAFQIGTAVERTRLLEQKEKLAVDKIARYIVDYYANTNEVTRQIWTINNLNELLLSVVTNIGTYFDWSTVAIAIHQGNRLTLRALYDKDNPILMNDSVHLQQKESADMIHKAFTEQKVCQSKNETFSFAALRQSENMFSIALPLKKQEPLLRNEPLGILFIGRETSTFSELEIEILTMLAYHISLAMERIRLYDEWQDLLLSEERNRLALDLHDSVNQKLFSLSLTAQGIKEMINDQNPLVVDGINDIQLLTQETLTEMRTLIWQLRPYSAEKGMIVSLKEYAEKIGLHVTLQMKDDVHFPVEVERILWRIGQEALNNVSKHARTNHATIKIQSIEDHIQMSVTDHGCGFVPEQVELKAATLGIIGMKERALQINGNLHISSMEGKGTIISVTVPQSREI</sequence>
<keyword evidence="7" id="KW-0902">Two-component regulatory system</keyword>
<evidence type="ECO:0000313" key="10">
    <source>
        <dbReference type="Proteomes" id="UP000612456"/>
    </source>
</evidence>
<protein>
    <recommendedName>
        <fullName evidence="2">histidine kinase</fullName>
        <ecNumber evidence="2">2.7.13.3</ecNumber>
    </recommendedName>
</protein>
<feature type="domain" description="Histidine kinase" evidence="8">
    <location>
        <begin position="486"/>
        <end position="576"/>
    </location>
</feature>
<dbReference type="PROSITE" id="PS50109">
    <property type="entry name" value="HIS_KIN"/>
    <property type="match status" value="1"/>
</dbReference>
<dbReference type="Pfam" id="PF02518">
    <property type="entry name" value="HATPase_c"/>
    <property type="match status" value="1"/>
</dbReference>
<dbReference type="Gene3D" id="1.20.5.1930">
    <property type="match status" value="1"/>
</dbReference>
<keyword evidence="3" id="KW-0808">Transferase</keyword>
<dbReference type="Proteomes" id="UP000612456">
    <property type="component" value="Unassembled WGS sequence"/>
</dbReference>
<comment type="caution">
    <text evidence="9">The sequence shown here is derived from an EMBL/GenBank/DDBJ whole genome shotgun (WGS) entry which is preliminary data.</text>
</comment>
<dbReference type="SMART" id="SM00387">
    <property type="entry name" value="HATPase_c"/>
    <property type="match status" value="1"/>
</dbReference>
<dbReference type="GO" id="GO:0005524">
    <property type="term" value="F:ATP binding"/>
    <property type="evidence" value="ECO:0007669"/>
    <property type="project" value="UniProtKB-KW"/>
</dbReference>
<keyword evidence="5 9" id="KW-0418">Kinase</keyword>
<dbReference type="InterPro" id="IPR011712">
    <property type="entry name" value="Sig_transdc_His_kin_sub3_dim/P"/>
</dbReference>
<dbReference type="Gene3D" id="3.30.450.40">
    <property type="match status" value="2"/>
</dbReference>
<dbReference type="InterPro" id="IPR029016">
    <property type="entry name" value="GAF-like_dom_sf"/>
</dbReference>
<dbReference type="Pfam" id="PF07730">
    <property type="entry name" value="HisKA_3"/>
    <property type="match status" value="1"/>
</dbReference>
<evidence type="ECO:0000256" key="3">
    <source>
        <dbReference type="ARBA" id="ARBA00022679"/>
    </source>
</evidence>
<dbReference type="GO" id="GO:0046983">
    <property type="term" value="F:protein dimerization activity"/>
    <property type="evidence" value="ECO:0007669"/>
    <property type="project" value="InterPro"/>
</dbReference>
<dbReference type="SUPFAM" id="SSF55874">
    <property type="entry name" value="ATPase domain of HSP90 chaperone/DNA topoisomerase II/histidine kinase"/>
    <property type="match status" value="1"/>
</dbReference>
<gene>
    <name evidence="9" type="ORF">GCM10010911_08090</name>
</gene>
<dbReference type="InterPro" id="IPR003594">
    <property type="entry name" value="HATPase_dom"/>
</dbReference>
<dbReference type="PANTHER" id="PTHR24421">
    <property type="entry name" value="NITRATE/NITRITE SENSOR PROTEIN NARX-RELATED"/>
    <property type="match status" value="1"/>
</dbReference>
<keyword evidence="6" id="KW-0067">ATP-binding</keyword>